<dbReference type="RefSeq" id="WP_034871278.1">
    <property type="nucleotide sequence ID" value="NZ_CBCSDR010000005.1"/>
</dbReference>
<dbReference type="Proteomes" id="UP000595426">
    <property type="component" value="Chromosome"/>
</dbReference>
<organism evidence="1 2">
    <name type="scientific">Elizabethkingia bruuniana</name>
    <dbReference type="NCBI Taxonomy" id="1756149"/>
    <lineage>
        <taxon>Bacteria</taxon>
        <taxon>Pseudomonadati</taxon>
        <taxon>Bacteroidota</taxon>
        <taxon>Flavobacteriia</taxon>
        <taxon>Flavobacteriales</taxon>
        <taxon>Weeksellaceae</taxon>
        <taxon>Elizabethkingia</taxon>
    </lineage>
</organism>
<accession>A0A7T7UWI5</accession>
<dbReference type="AlphaFoldDB" id="A0A7T7UWI5"/>
<reference evidence="1 2" key="1">
    <citation type="submission" date="2020-12" db="EMBL/GenBank/DDBJ databases">
        <title>FDA dAtabase for Regulatory Grade micrObial Sequences (FDA-ARGOS): Supporting development and validation of Infectious Disease Dx tests.</title>
        <authorList>
            <person name="Kerrigan L."/>
            <person name="Long C."/>
            <person name="Tallon L."/>
            <person name="Sadzewicz L."/>
            <person name="Zhao X."/>
            <person name="Boylan J."/>
            <person name="Ott S."/>
            <person name="Bowen H."/>
            <person name="Vavikolanu K."/>
            <person name="Mehta A."/>
            <person name="Aluvathingal J."/>
            <person name="Nadendla S."/>
            <person name="Yan Y."/>
            <person name="Sichtig H."/>
        </authorList>
    </citation>
    <scope>NUCLEOTIDE SEQUENCE [LARGE SCALE GENOMIC DNA]</scope>
    <source>
        <strain evidence="1 2">FDAARGOS_1031</strain>
    </source>
</reference>
<evidence type="ECO:0000313" key="2">
    <source>
        <dbReference type="Proteomes" id="UP000595426"/>
    </source>
</evidence>
<name>A0A7T7UWI5_9FLAO</name>
<dbReference type="EMBL" id="CP067018">
    <property type="protein sequence ID" value="QQN57511.1"/>
    <property type="molecule type" value="Genomic_DNA"/>
</dbReference>
<evidence type="ECO:0000313" key="1">
    <source>
        <dbReference type="EMBL" id="QQN57511.1"/>
    </source>
</evidence>
<sequence length="84" mass="9336">MSNKVPENLIIIGSGEQLSAFCQANGYSLHEINAAIEAFQAKTGAMKESIKMIVSAAVEELEETYVDKKPRGVIPPNFYKKRKY</sequence>
<keyword evidence="2" id="KW-1185">Reference proteome</keyword>
<gene>
    <name evidence="1" type="ORF">I6H88_13765</name>
</gene>
<proteinExistence type="predicted"/>
<dbReference type="GeneID" id="93131819"/>
<protein>
    <submittedName>
        <fullName evidence="1">Uncharacterized protein</fullName>
    </submittedName>
</protein>
<dbReference type="KEGG" id="egm:AYC65_02840"/>